<keyword evidence="16" id="KW-1185">Reference proteome</keyword>
<dbReference type="PROSITE" id="PS00457">
    <property type="entry name" value="NA_SOLUT_SYMP_2"/>
    <property type="match status" value="1"/>
</dbReference>
<evidence type="ECO:0000256" key="2">
    <source>
        <dbReference type="ARBA" id="ARBA00006434"/>
    </source>
</evidence>
<keyword evidence="3" id="KW-0813">Transport</keyword>
<feature type="transmembrane region" description="Helical" evidence="14">
    <location>
        <begin position="232"/>
        <end position="257"/>
    </location>
</feature>
<dbReference type="RefSeq" id="WP_275116823.1">
    <property type="nucleotide sequence ID" value="NZ_JAOTPO010000001.1"/>
</dbReference>
<dbReference type="PROSITE" id="PS00456">
    <property type="entry name" value="NA_SOLUT_SYMP_1"/>
    <property type="match status" value="1"/>
</dbReference>
<evidence type="ECO:0000256" key="3">
    <source>
        <dbReference type="ARBA" id="ARBA00022448"/>
    </source>
</evidence>
<feature type="transmembrane region" description="Helical" evidence="14">
    <location>
        <begin position="269"/>
        <end position="291"/>
    </location>
</feature>
<feature type="transmembrane region" description="Helical" evidence="14">
    <location>
        <begin position="77"/>
        <end position="100"/>
    </location>
</feature>
<keyword evidence="8" id="KW-0915">Sodium</keyword>
<feature type="transmembrane region" description="Helical" evidence="14">
    <location>
        <begin position="191"/>
        <end position="212"/>
    </location>
</feature>
<feature type="transmembrane region" description="Helical" evidence="14">
    <location>
        <begin position="423"/>
        <end position="444"/>
    </location>
</feature>
<evidence type="ECO:0000256" key="5">
    <source>
        <dbReference type="ARBA" id="ARBA00022692"/>
    </source>
</evidence>
<keyword evidence="4" id="KW-1003">Cell membrane</keyword>
<feature type="transmembrane region" description="Helical" evidence="14">
    <location>
        <begin position="450"/>
        <end position="468"/>
    </location>
</feature>
<evidence type="ECO:0000256" key="10">
    <source>
        <dbReference type="ARBA" id="ARBA00023136"/>
    </source>
</evidence>
<feature type="transmembrane region" description="Helical" evidence="14">
    <location>
        <begin position="120"/>
        <end position="138"/>
    </location>
</feature>
<dbReference type="PANTHER" id="PTHR48086:SF3">
    <property type="entry name" value="SODIUM_PROLINE SYMPORTER"/>
    <property type="match status" value="1"/>
</dbReference>
<keyword evidence="7 14" id="KW-1133">Transmembrane helix</keyword>
<evidence type="ECO:0000256" key="9">
    <source>
        <dbReference type="ARBA" id="ARBA00023065"/>
    </source>
</evidence>
<keyword evidence="10 14" id="KW-0472">Membrane</keyword>
<dbReference type="InterPro" id="IPR018212">
    <property type="entry name" value="Na/solute_symporter_CS"/>
</dbReference>
<feature type="transmembrane region" description="Helical" evidence="14">
    <location>
        <begin position="158"/>
        <end position="179"/>
    </location>
</feature>
<name>A0ABT5V9S1_9BACI</name>
<evidence type="ECO:0000256" key="13">
    <source>
        <dbReference type="RuleBase" id="RU362091"/>
    </source>
</evidence>
<evidence type="ECO:0000256" key="1">
    <source>
        <dbReference type="ARBA" id="ARBA00004651"/>
    </source>
</evidence>
<feature type="transmembrane region" description="Helical" evidence="14">
    <location>
        <begin position="6"/>
        <end position="27"/>
    </location>
</feature>
<dbReference type="InterPro" id="IPR038377">
    <property type="entry name" value="Na/Glc_symporter_sf"/>
</dbReference>
<evidence type="ECO:0000256" key="8">
    <source>
        <dbReference type="ARBA" id="ARBA00023053"/>
    </source>
</evidence>
<dbReference type="Proteomes" id="UP001148125">
    <property type="component" value="Unassembled WGS sequence"/>
</dbReference>
<dbReference type="InterPro" id="IPR001734">
    <property type="entry name" value="Na/solute_symporter"/>
</dbReference>
<dbReference type="PROSITE" id="PS50283">
    <property type="entry name" value="NA_SOLUT_SYMP_3"/>
    <property type="match status" value="1"/>
</dbReference>
<keyword evidence="9" id="KW-0406">Ion transport</keyword>
<evidence type="ECO:0000313" key="16">
    <source>
        <dbReference type="Proteomes" id="UP001148125"/>
    </source>
</evidence>
<comment type="subcellular location">
    <subcellularLocation>
        <location evidence="1">Cell membrane</location>
        <topology evidence="1">Multi-pass membrane protein</topology>
    </subcellularLocation>
</comment>
<comment type="similarity">
    <text evidence="2 13">Belongs to the sodium:solute symporter (SSF) (TC 2.A.21) family.</text>
</comment>
<evidence type="ECO:0000313" key="15">
    <source>
        <dbReference type="EMBL" id="MDE5412205.1"/>
    </source>
</evidence>
<comment type="catalytic activity">
    <reaction evidence="12">
        <text>L-proline(in) + Na(+)(in) = L-proline(out) + Na(+)(out)</text>
        <dbReference type="Rhea" id="RHEA:28967"/>
        <dbReference type="ChEBI" id="CHEBI:29101"/>
        <dbReference type="ChEBI" id="CHEBI:60039"/>
    </reaction>
</comment>
<evidence type="ECO:0008006" key="17">
    <source>
        <dbReference type="Google" id="ProtNLM"/>
    </source>
</evidence>
<feature type="transmembrane region" description="Helical" evidence="14">
    <location>
        <begin position="365"/>
        <end position="385"/>
    </location>
</feature>
<reference evidence="15" key="1">
    <citation type="submission" date="2024-05" db="EMBL/GenBank/DDBJ databases">
        <title>Alkalihalobacillus sp. strain MEB203 novel alkaliphilic bacterium from Lonar Lake, India.</title>
        <authorList>
            <person name="Joshi A."/>
            <person name="Thite S."/>
            <person name="Mengade P."/>
        </authorList>
    </citation>
    <scope>NUCLEOTIDE SEQUENCE</scope>
    <source>
        <strain evidence="15">MEB 203</strain>
    </source>
</reference>
<evidence type="ECO:0000256" key="6">
    <source>
        <dbReference type="ARBA" id="ARBA00022847"/>
    </source>
</evidence>
<keyword evidence="6" id="KW-0769">Symport</keyword>
<comment type="caution">
    <text evidence="15">The sequence shown here is derived from an EMBL/GenBank/DDBJ whole genome shotgun (WGS) entry which is preliminary data.</text>
</comment>
<accession>A0ABT5V9S1</accession>
<evidence type="ECO:0000256" key="11">
    <source>
        <dbReference type="ARBA" id="ARBA00023201"/>
    </source>
</evidence>
<dbReference type="PANTHER" id="PTHR48086">
    <property type="entry name" value="SODIUM/PROLINE SYMPORTER-RELATED"/>
    <property type="match status" value="1"/>
</dbReference>
<dbReference type="Gene3D" id="1.20.1730.10">
    <property type="entry name" value="Sodium/glucose cotransporter"/>
    <property type="match status" value="1"/>
</dbReference>
<protein>
    <recommendedName>
        <fullName evidence="17">Sodium:solute symporter family protein</fullName>
    </recommendedName>
</protein>
<dbReference type="InterPro" id="IPR050277">
    <property type="entry name" value="Sodium:Solute_Symporter"/>
</dbReference>
<sequence>MKTVELSIMIAYLLFLVVLGLISQYKISKSTSSIDEYYVAGRKIGTGVNSLAMLAALGSGGSFMAGAGTIWNLGFPFLAWMTVGSVVGFSVASVLVAKPLRNSQKFTVSEFINDRYGGQFFKIAIPVVIIIGSAMYLMSQMRAGGLIASYVTGFSYEWGLVIITLVFIFYVSLGGMLAVTWTNILQGFMMIFLISSIVIAGIYHLPIGWSSFLIEATVANPALGVVGATVPVAAYLGAFVTWATAVCVTPHLVMRIFTASNVRSAKLSLNISMLIFGILMLGATLVVVPYIPTLDATALQNNAPDMWLLLVANEFFGPIIMGIITAGIMAAVMSSTDALLLAVSSAFAYDLYKGVLSPNASHKQVLRASVIFTWIVGIAVMLLTLNPPPFLIVLYTAAVGFMVSALFSPLVLGIWWKRATQQGAVWGLLVGGVSFMVLFLGFSMPFNSEILIALPLSLVTMFVVSYLGKQPSQEVVKKMDAYHQETHVNL</sequence>
<organism evidence="15 16">
    <name type="scientific">Alkalihalobacterium chitinilyticum</name>
    <dbReference type="NCBI Taxonomy" id="2980103"/>
    <lineage>
        <taxon>Bacteria</taxon>
        <taxon>Bacillati</taxon>
        <taxon>Bacillota</taxon>
        <taxon>Bacilli</taxon>
        <taxon>Bacillales</taxon>
        <taxon>Bacillaceae</taxon>
        <taxon>Alkalihalobacterium</taxon>
    </lineage>
</organism>
<feature type="transmembrane region" description="Helical" evidence="14">
    <location>
        <begin position="315"/>
        <end position="344"/>
    </location>
</feature>
<keyword evidence="5 14" id="KW-0812">Transmembrane</keyword>
<evidence type="ECO:0000256" key="14">
    <source>
        <dbReference type="SAM" id="Phobius"/>
    </source>
</evidence>
<dbReference type="Pfam" id="PF00474">
    <property type="entry name" value="SSF"/>
    <property type="match status" value="1"/>
</dbReference>
<proteinExistence type="inferred from homology"/>
<evidence type="ECO:0000256" key="12">
    <source>
        <dbReference type="ARBA" id="ARBA00033708"/>
    </source>
</evidence>
<evidence type="ECO:0000256" key="4">
    <source>
        <dbReference type="ARBA" id="ARBA00022475"/>
    </source>
</evidence>
<evidence type="ECO:0000256" key="7">
    <source>
        <dbReference type="ARBA" id="ARBA00022989"/>
    </source>
</evidence>
<feature type="transmembrane region" description="Helical" evidence="14">
    <location>
        <begin position="391"/>
        <end position="416"/>
    </location>
</feature>
<feature type="transmembrane region" description="Helical" evidence="14">
    <location>
        <begin position="48"/>
        <end position="71"/>
    </location>
</feature>
<gene>
    <name evidence="15" type="ORF">N7Z68_02235</name>
</gene>
<keyword evidence="11" id="KW-0739">Sodium transport</keyword>
<dbReference type="EMBL" id="JAOTPO010000001">
    <property type="protein sequence ID" value="MDE5412205.1"/>
    <property type="molecule type" value="Genomic_DNA"/>
</dbReference>